<dbReference type="Proteomes" id="UP000295680">
    <property type="component" value="Unassembled WGS sequence"/>
</dbReference>
<dbReference type="GO" id="GO:0000160">
    <property type="term" value="P:phosphorelay signal transduction system"/>
    <property type="evidence" value="ECO:0007669"/>
    <property type="project" value="InterPro"/>
</dbReference>
<dbReference type="InterPro" id="IPR002182">
    <property type="entry name" value="NB-ARC"/>
</dbReference>
<dbReference type="InterPro" id="IPR027417">
    <property type="entry name" value="P-loop_NTPase"/>
</dbReference>
<evidence type="ECO:0000256" key="3">
    <source>
        <dbReference type="ARBA" id="ARBA00023125"/>
    </source>
</evidence>
<dbReference type="AlphaFoldDB" id="A0A4R2JUI4"/>
<dbReference type="EMBL" id="SLWS01000003">
    <property type="protein sequence ID" value="TCO60689.1"/>
    <property type="molecule type" value="Genomic_DNA"/>
</dbReference>
<dbReference type="Gene3D" id="1.10.10.10">
    <property type="entry name" value="Winged helix-like DNA-binding domain superfamily/Winged helix DNA-binding domain"/>
    <property type="match status" value="1"/>
</dbReference>
<protein>
    <submittedName>
        <fullName evidence="7">DNA-binding SARP family transcriptional activator</fullName>
    </submittedName>
</protein>
<evidence type="ECO:0000256" key="5">
    <source>
        <dbReference type="PROSITE-ProRule" id="PRU01091"/>
    </source>
</evidence>
<keyword evidence="4" id="KW-0804">Transcription</keyword>
<dbReference type="Gene3D" id="1.25.40.10">
    <property type="entry name" value="Tetratricopeptide repeat domain"/>
    <property type="match status" value="1"/>
</dbReference>
<evidence type="ECO:0000256" key="1">
    <source>
        <dbReference type="ARBA" id="ARBA00005820"/>
    </source>
</evidence>
<dbReference type="SMART" id="SM00862">
    <property type="entry name" value="Trans_reg_C"/>
    <property type="match status" value="1"/>
</dbReference>
<dbReference type="InterPro" id="IPR011990">
    <property type="entry name" value="TPR-like_helical_dom_sf"/>
</dbReference>
<dbReference type="InterPro" id="IPR005158">
    <property type="entry name" value="BTAD"/>
</dbReference>
<evidence type="ECO:0000256" key="2">
    <source>
        <dbReference type="ARBA" id="ARBA00023015"/>
    </source>
</evidence>
<dbReference type="SUPFAM" id="SSF46894">
    <property type="entry name" value="C-terminal effector domain of the bipartite response regulators"/>
    <property type="match status" value="1"/>
</dbReference>
<dbReference type="InterPro" id="IPR016032">
    <property type="entry name" value="Sig_transdc_resp-reg_C-effctor"/>
</dbReference>
<keyword evidence="3 5" id="KW-0238">DNA-binding</keyword>
<evidence type="ECO:0000256" key="4">
    <source>
        <dbReference type="ARBA" id="ARBA00023163"/>
    </source>
</evidence>
<dbReference type="CDD" id="cd15831">
    <property type="entry name" value="BTAD"/>
    <property type="match status" value="1"/>
</dbReference>
<keyword evidence="2" id="KW-0805">Transcription regulation</keyword>
<name>A0A4R2JUI4_9PSEU</name>
<dbReference type="InterPro" id="IPR036388">
    <property type="entry name" value="WH-like_DNA-bd_sf"/>
</dbReference>
<dbReference type="SUPFAM" id="SSF48452">
    <property type="entry name" value="TPR-like"/>
    <property type="match status" value="1"/>
</dbReference>
<dbReference type="GO" id="GO:0043531">
    <property type="term" value="F:ADP binding"/>
    <property type="evidence" value="ECO:0007669"/>
    <property type="project" value="InterPro"/>
</dbReference>
<comment type="caution">
    <text evidence="7">The sequence shown here is derived from an EMBL/GenBank/DDBJ whole genome shotgun (WGS) entry which is preliminary data.</text>
</comment>
<dbReference type="PANTHER" id="PTHR35807">
    <property type="entry name" value="TRANSCRIPTIONAL REGULATOR REDD-RELATED"/>
    <property type="match status" value="1"/>
</dbReference>
<evidence type="ECO:0000313" key="8">
    <source>
        <dbReference type="Proteomes" id="UP000295680"/>
    </source>
</evidence>
<feature type="DNA-binding region" description="OmpR/PhoB-type" evidence="5">
    <location>
        <begin position="1"/>
        <end position="93"/>
    </location>
</feature>
<organism evidence="7 8">
    <name type="scientific">Actinocrispum wychmicini</name>
    <dbReference type="NCBI Taxonomy" id="1213861"/>
    <lineage>
        <taxon>Bacteria</taxon>
        <taxon>Bacillati</taxon>
        <taxon>Actinomycetota</taxon>
        <taxon>Actinomycetes</taxon>
        <taxon>Pseudonocardiales</taxon>
        <taxon>Pseudonocardiaceae</taxon>
        <taxon>Actinocrispum</taxon>
    </lineage>
</organism>
<dbReference type="Gene3D" id="3.40.50.300">
    <property type="entry name" value="P-loop containing nucleotide triphosphate hydrolases"/>
    <property type="match status" value="1"/>
</dbReference>
<dbReference type="InterPro" id="IPR001867">
    <property type="entry name" value="OmpR/PhoB-type_DNA-bd"/>
</dbReference>
<dbReference type="Pfam" id="PF03704">
    <property type="entry name" value="BTAD"/>
    <property type="match status" value="1"/>
</dbReference>
<evidence type="ECO:0000259" key="6">
    <source>
        <dbReference type="PROSITE" id="PS51755"/>
    </source>
</evidence>
<proteinExistence type="inferred from homology"/>
<dbReference type="SUPFAM" id="SSF52540">
    <property type="entry name" value="P-loop containing nucleoside triphosphate hydrolases"/>
    <property type="match status" value="1"/>
</dbReference>
<feature type="domain" description="OmpR/PhoB-type" evidence="6">
    <location>
        <begin position="1"/>
        <end position="93"/>
    </location>
</feature>
<keyword evidence="8" id="KW-1185">Reference proteome</keyword>
<sequence>MQAFRLLGPLEFFDGGHWAQIAAAKQRALLAVLLINANHSVSVDQLVAELWGERPPASAGGLLAGYVWRLRRGLGDPDGRVLATRAPGYQLVTPAGSVDVHEYEAKVAAGRRSLADGDLAAGADTLSEALGMWRGAPLSDVALVPSVLAESARLEEARLAVVEARIGAEIGLGRHEALLPELKLMVSQFPLRERLHAHLMVALYRTGQQAEALGAYRDLRQLLIDELGIEPSKPLRELQGRILHEDPSLVETSGSPAKGVLRLAVPRALPPDVPVFVGRSAEVDLIADRLGAQRHCGIHGMAGVGKTTLAVHAAHRVAGRFPDGQVYLDLGATGTPLKPVDAIGRLLTALAVPAQDIPSDEDRGAAVLRTVLAGRRVLLVLDNVLDTDQVRGLLPSTPGSAVILVGRSAPTLVDGAGLVRLNRLPAEAAIELLRRYAGAERVDADPEAAARMAGLCDYLPLALRIAATRLAQRPEWTVGDFAEWLADPRRRLSALACHGLSVAESLRAGVRILGDSGHALALLGELDLPVLHTDAFSVLLDEPDDIAERTAERLVDAGFVETLSFGSYRVPDLVRLFALTSANTSGQTSKHQRYIGCDEGRNVDAAPIVRRHQ</sequence>
<comment type="similarity">
    <text evidence="1">Belongs to the AfsR/DnrI/RedD regulatory family.</text>
</comment>
<dbReference type="PANTHER" id="PTHR35807:SF1">
    <property type="entry name" value="TRANSCRIPTIONAL REGULATOR REDD"/>
    <property type="match status" value="1"/>
</dbReference>
<dbReference type="InterPro" id="IPR051677">
    <property type="entry name" value="AfsR-DnrI-RedD_regulator"/>
</dbReference>
<dbReference type="Pfam" id="PF00931">
    <property type="entry name" value="NB-ARC"/>
    <property type="match status" value="1"/>
</dbReference>
<dbReference type="GO" id="GO:0003677">
    <property type="term" value="F:DNA binding"/>
    <property type="evidence" value="ECO:0007669"/>
    <property type="project" value="UniProtKB-UniRule"/>
</dbReference>
<dbReference type="Pfam" id="PF00486">
    <property type="entry name" value="Trans_reg_C"/>
    <property type="match status" value="1"/>
</dbReference>
<dbReference type="SMART" id="SM01043">
    <property type="entry name" value="BTAD"/>
    <property type="match status" value="1"/>
</dbReference>
<reference evidence="7 8" key="1">
    <citation type="submission" date="2019-03" db="EMBL/GenBank/DDBJ databases">
        <title>Genomic Encyclopedia of Type Strains, Phase IV (KMG-IV): sequencing the most valuable type-strain genomes for metagenomic binning, comparative biology and taxonomic classification.</title>
        <authorList>
            <person name="Goeker M."/>
        </authorList>
    </citation>
    <scope>NUCLEOTIDE SEQUENCE [LARGE SCALE GENOMIC DNA]</scope>
    <source>
        <strain evidence="7 8">DSM 45934</strain>
    </source>
</reference>
<evidence type="ECO:0000313" key="7">
    <source>
        <dbReference type="EMBL" id="TCO60689.1"/>
    </source>
</evidence>
<accession>A0A4R2JUI4</accession>
<dbReference type="GO" id="GO:0006355">
    <property type="term" value="P:regulation of DNA-templated transcription"/>
    <property type="evidence" value="ECO:0007669"/>
    <property type="project" value="InterPro"/>
</dbReference>
<dbReference type="PRINTS" id="PR00364">
    <property type="entry name" value="DISEASERSIST"/>
</dbReference>
<gene>
    <name evidence="7" type="ORF">EV192_103264</name>
</gene>
<dbReference type="PROSITE" id="PS51755">
    <property type="entry name" value="OMPR_PHOB"/>
    <property type="match status" value="1"/>
</dbReference>